<dbReference type="Gene3D" id="1.10.287.950">
    <property type="entry name" value="Methyl-accepting chemotaxis protein"/>
    <property type="match status" value="1"/>
</dbReference>
<accession>A0AAU7JHC2</accession>
<keyword evidence="6" id="KW-1133">Transmembrane helix</keyword>
<keyword evidence="4" id="KW-0807">Transducer</keyword>
<comment type="subcellular location">
    <subcellularLocation>
        <location evidence="1">Membrane</location>
    </subcellularLocation>
</comment>
<dbReference type="InterPro" id="IPR004089">
    <property type="entry name" value="MCPsignal_dom"/>
</dbReference>
<dbReference type="PRINTS" id="PR00260">
    <property type="entry name" value="CHEMTRNSDUCR"/>
</dbReference>
<organism evidence="9">
    <name type="scientific">Alsobacter sp. KACC 23698</name>
    <dbReference type="NCBI Taxonomy" id="3149229"/>
    <lineage>
        <taxon>Bacteria</taxon>
        <taxon>Pseudomonadati</taxon>
        <taxon>Pseudomonadota</taxon>
        <taxon>Alphaproteobacteria</taxon>
        <taxon>Hyphomicrobiales</taxon>
        <taxon>Alsobacteraceae</taxon>
        <taxon>Alsobacter</taxon>
    </lineage>
</organism>
<reference evidence="9" key="1">
    <citation type="submission" date="2024-05" db="EMBL/GenBank/DDBJ databases">
        <authorList>
            <person name="Kim S."/>
            <person name="Heo J."/>
            <person name="Choi H."/>
            <person name="Choi Y."/>
            <person name="Kwon S.-W."/>
            <person name="Kim Y."/>
        </authorList>
    </citation>
    <scope>NUCLEOTIDE SEQUENCE</scope>
    <source>
        <strain evidence="9">KACC 23698</strain>
    </source>
</reference>
<gene>
    <name evidence="9" type="ORF">ABEG18_03190</name>
</gene>
<sequence>MPSLMSVHSIKAKLSGALVLVALLASAPNAVSWFGMAEMASSSDRLIGADLPKLLAAGEVSLASQTVAADLQAALRSDRLAEFNPAPVQNELGRLESLVASLKEMEGESGGQEIVGRIEARLPEFRKQAADALAAHREALHYQFDLQGRSVNVLAHILWLGNRSAKWVETLEQSARFDVTFPGNADAAKSDFAAFAGAYKPADPVLARLMDQYGKANDKIHLAARQINAASGEAKVAIFEKQRGQSLQLADNLLDKMLAHVLPISTGLAARERAAVAAMDSSVDAMKRLTAELGSAAQDAFKAGEKQTADIRARANRLALWATLGVGLVAILLIGGLTGNLAKPITLIARALGQIKEGWVQVDIPCLGRKDEFGEVARALGAISNLGRGNKLVAAALDGSSTMIMITDVEERIVFMSGVLVQFLTHHEPLFRASRRDFSVEALVGQTIDFSRFTGELRFEPLSDDGKTRKSRLTIGDAVVHLDQSPIHTPDGGRVGYAIVWHDVSADLAGQIEVAQVVAAASAGDFSRRVSLAGKTGFTCELANGLNGLAEVVETAVRDFADVMTGVAGGDLTRSVSGTHSGVLGELQASINATIGQLAATVATIQTAASDVSAAASEIDAGSQNLALRTEQQATALEQTSANSEELAHSVRGSADSSRTAVNLAEQAKGVAADGGSVIRQAIEAMTRIETASTKITDITTVIEEIAFQTNLLALNAAVEAARAGDAGKGFAVVAAEVRTLAQRSSAAAKDIGGLIDSTSSEVSQGVKLVQNAGATLERIVEATERVVSTVAEISNASTEQAVGIAEVSQALSHMDDMTQQNAALAEESCASATALASQIGKLNDLVAHFRTEQAAAMRGRASGPRPRARSLAA</sequence>
<keyword evidence="6" id="KW-0812">Transmembrane</keyword>
<comment type="similarity">
    <text evidence="3">Belongs to the methyl-accepting chemotaxis (MCP) protein family.</text>
</comment>
<dbReference type="PROSITE" id="PS50885">
    <property type="entry name" value="HAMP"/>
    <property type="match status" value="1"/>
</dbReference>
<evidence type="ECO:0000256" key="2">
    <source>
        <dbReference type="ARBA" id="ARBA00022481"/>
    </source>
</evidence>
<dbReference type="GO" id="GO:0005886">
    <property type="term" value="C:plasma membrane"/>
    <property type="evidence" value="ECO:0007669"/>
    <property type="project" value="TreeGrafter"/>
</dbReference>
<proteinExistence type="inferred from homology"/>
<feature type="domain" description="Methyl-accepting transducer" evidence="7">
    <location>
        <begin position="608"/>
        <end position="837"/>
    </location>
</feature>
<keyword evidence="6" id="KW-0472">Membrane</keyword>
<evidence type="ECO:0000256" key="1">
    <source>
        <dbReference type="ARBA" id="ARBA00004370"/>
    </source>
</evidence>
<evidence type="ECO:0000256" key="4">
    <source>
        <dbReference type="PROSITE-ProRule" id="PRU00284"/>
    </source>
</evidence>
<feature type="domain" description="HAMP" evidence="8">
    <location>
        <begin position="551"/>
        <end position="603"/>
    </location>
</feature>
<dbReference type="InterPro" id="IPR003660">
    <property type="entry name" value="HAMP_dom"/>
</dbReference>
<dbReference type="PROSITE" id="PS50111">
    <property type="entry name" value="CHEMOTAXIS_TRANSDUC_2"/>
    <property type="match status" value="1"/>
</dbReference>
<dbReference type="PANTHER" id="PTHR43531">
    <property type="entry name" value="PROTEIN ICFG"/>
    <property type="match status" value="1"/>
</dbReference>
<dbReference type="RefSeq" id="WP_406856653.1">
    <property type="nucleotide sequence ID" value="NZ_CP157484.1"/>
</dbReference>
<dbReference type="AlphaFoldDB" id="A0AAU7JHC2"/>
<dbReference type="SMART" id="SM00304">
    <property type="entry name" value="HAMP"/>
    <property type="match status" value="2"/>
</dbReference>
<dbReference type="EMBL" id="CP157484">
    <property type="protein sequence ID" value="XBO39802.1"/>
    <property type="molecule type" value="Genomic_DNA"/>
</dbReference>
<protein>
    <submittedName>
        <fullName evidence="9">Methyl-accepting chemotaxis protein</fullName>
    </submittedName>
</protein>
<evidence type="ECO:0000256" key="6">
    <source>
        <dbReference type="SAM" id="Phobius"/>
    </source>
</evidence>
<dbReference type="InterPro" id="IPR004090">
    <property type="entry name" value="Chemotax_Me-accpt_rcpt"/>
</dbReference>
<dbReference type="GO" id="GO:0006935">
    <property type="term" value="P:chemotaxis"/>
    <property type="evidence" value="ECO:0007669"/>
    <property type="project" value="InterPro"/>
</dbReference>
<dbReference type="Pfam" id="PF00015">
    <property type="entry name" value="MCPsignal"/>
    <property type="match status" value="1"/>
</dbReference>
<dbReference type="SUPFAM" id="SSF58104">
    <property type="entry name" value="Methyl-accepting chemotaxis protein (MCP) signaling domain"/>
    <property type="match status" value="1"/>
</dbReference>
<evidence type="ECO:0000256" key="3">
    <source>
        <dbReference type="ARBA" id="ARBA00029447"/>
    </source>
</evidence>
<feature type="region of interest" description="Disordered" evidence="5">
    <location>
        <begin position="635"/>
        <end position="656"/>
    </location>
</feature>
<dbReference type="CDD" id="cd11386">
    <property type="entry name" value="MCP_signal"/>
    <property type="match status" value="1"/>
</dbReference>
<dbReference type="GO" id="GO:0004888">
    <property type="term" value="F:transmembrane signaling receptor activity"/>
    <property type="evidence" value="ECO:0007669"/>
    <property type="project" value="InterPro"/>
</dbReference>
<evidence type="ECO:0000259" key="7">
    <source>
        <dbReference type="PROSITE" id="PS50111"/>
    </source>
</evidence>
<feature type="compositionally biased region" description="Polar residues" evidence="5">
    <location>
        <begin position="635"/>
        <end position="644"/>
    </location>
</feature>
<dbReference type="PANTHER" id="PTHR43531:SF14">
    <property type="entry name" value="METHYL-ACCEPTING CHEMOTAXIS PROTEIN I-RELATED"/>
    <property type="match status" value="1"/>
</dbReference>
<dbReference type="GO" id="GO:0007165">
    <property type="term" value="P:signal transduction"/>
    <property type="evidence" value="ECO:0007669"/>
    <property type="project" value="UniProtKB-KW"/>
</dbReference>
<dbReference type="InterPro" id="IPR051310">
    <property type="entry name" value="MCP_chemotaxis"/>
</dbReference>
<feature type="transmembrane region" description="Helical" evidence="6">
    <location>
        <begin position="318"/>
        <end position="342"/>
    </location>
</feature>
<evidence type="ECO:0000259" key="8">
    <source>
        <dbReference type="PROSITE" id="PS50885"/>
    </source>
</evidence>
<dbReference type="SMART" id="SM00283">
    <property type="entry name" value="MA"/>
    <property type="match status" value="1"/>
</dbReference>
<dbReference type="Gene3D" id="6.10.340.10">
    <property type="match status" value="1"/>
</dbReference>
<name>A0AAU7JHC2_9HYPH</name>
<dbReference type="FunFam" id="1.10.287.950:FF:000001">
    <property type="entry name" value="Methyl-accepting chemotaxis sensory transducer"/>
    <property type="match status" value="1"/>
</dbReference>
<evidence type="ECO:0000313" key="9">
    <source>
        <dbReference type="EMBL" id="XBO39802.1"/>
    </source>
</evidence>
<dbReference type="Pfam" id="PF00672">
    <property type="entry name" value="HAMP"/>
    <property type="match status" value="1"/>
</dbReference>
<keyword evidence="2" id="KW-0488">Methylation</keyword>
<dbReference type="Gene3D" id="3.30.450.20">
    <property type="entry name" value="PAS domain"/>
    <property type="match status" value="1"/>
</dbReference>
<evidence type="ECO:0000256" key="5">
    <source>
        <dbReference type="SAM" id="MobiDB-lite"/>
    </source>
</evidence>